<reference evidence="4" key="1">
    <citation type="submission" date="2019-09" db="EMBL/GenBank/DDBJ databases">
        <authorList>
            <person name="Teo W.F.A."/>
            <person name="Duangmal K."/>
        </authorList>
    </citation>
    <scope>NUCLEOTIDE SEQUENCE [LARGE SCALE GENOMIC DNA]</scope>
    <source>
        <strain evidence="4">K81G1</strain>
    </source>
</reference>
<dbReference type="InterPro" id="IPR029106">
    <property type="entry name" value="Ntox43"/>
</dbReference>
<keyword evidence="1" id="KW-0677">Repeat</keyword>
<proteinExistence type="predicted"/>
<comment type="caution">
    <text evidence="4">The sequence shown here is derived from an EMBL/GenBank/DDBJ whole genome shotgun (WGS) entry which is preliminary data.</text>
</comment>
<dbReference type="PANTHER" id="PTHR32305:SF15">
    <property type="entry name" value="PROTEIN RHSA-RELATED"/>
    <property type="match status" value="1"/>
</dbReference>
<keyword evidence="5" id="KW-1185">Reference proteome</keyword>
<feature type="domain" description="Laminin G" evidence="3">
    <location>
        <begin position="1432"/>
        <end position="1614"/>
    </location>
</feature>
<gene>
    <name evidence="4" type="ORF">FPZ12_008030</name>
</gene>
<dbReference type="Pfam" id="PF13385">
    <property type="entry name" value="Laminin_G_3"/>
    <property type="match status" value="3"/>
</dbReference>
<dbReference type="EMBL" id="VMNW02000008">
    <property type="protein sequence ID" value="KAA9163969.1"/>
    <property type="molecule type" value="Genomic_DNA"/>
</dbReference>
<dbReference type="Pfam" id="PF20148">
    <property type="entry name" value="DUF6531"/>
    <property type="match status" value="1"/>
</dbReference>
<feature type="region of interest" description="Disordered" evidence="2">
    <location>
        <begin position="1702"/>
        <end position="1725"/>
    </location>
</feature>
<dbReference type="InterPro" id="IPR022385">
    <property type="entry name" value="Rhs_assc_core"/>
</dbReference>
<dbReference type="Proteomes" id="UP000319769">
    <property type="component" value="Unassembled WGS sequence"/>
</dbReference>
<dbReference type="PROSITE" id="PS50025">
    <property type="entry name" value="LAM_G_DOMAIN"/>
    <property type="match status" value="2"/>
</dbReference>
<name>A0A5N0VC67_9PSEU</name>
<evidence type="ECO:0000259" key="3">
    <source>
        <dbReference type="PROSITE" id="PS50025"/>
    </source>
</evidence>
<dbReference type="Gene3D" id="2.60.40.10">
    <property type="entry name" value="Immunoglobulins"/>
    <property type="match status" value="1"/>
</dbReference>
<organism evidence="4 5">
    <name type="scientific">Amycolatopsis acidicola</name>
    <dbReference type="NCBI Taxonomy" id="2596893"/>
    <lineage>
        <taxon>Bacteria</taxon>
        <taxon>Bacillati</taxon>
        <taxon>Actinomycetota</taxon>
        <taxon>Actinomycetes</taxon>
        <taxon>Pseudonocardiales</taxon>
        <taxon>Pseudonocardiaceae</taxon>
        <taxon>Amycolatopsis</taxon>
    </lineage>
</organism>
<feature type="compositionally biased region" description="Basic and acidic residues" evidence="2">
    <location>
        <begin position="1706"/>
        <end position="1725"/>
    </location>
</feature>
<accession>A0A5N0VC67</accession>
<dbReference type="OrthoDB" id="4981820at2"/>
<protein>
    <submittedName>
        <fullName evidence="4">Type IV secretion protein Rhs</fullName>
    </submittedName>
</protein>
<feature type="region of interest" description="Disordered" evidence="2">
    <location>
        <begin position="1"/>
        <end position="41"/>
    </location>
</feature>
<feature type="region of interest" description="Disordered" evidence="2">
    <location>
        <begin position="2113"/>
        <end position="2140"/>
    </location>
</feature>
<dbReference type="SUPFAM" id="SSF49899">
    <property type="entry name" value="Concanavalin A-like lectins/glucanases"/>
    <property type="match status" value="3"/>
</dbReference>
<dbReference type="RefSeq" id="WP_150980223.1">
    <property type="nucleotide sequence ID" value="NZ_VMNW02000008.1"/>
</dbReference>
<dbReference type="CDD" id="cd00110">
    <property type="entry name" value="LamG"/>
    <property type="match status" value="3"/>
</dbReference>
<evidence type="ECO:0000256" key="2">
    <source>
        <dbReference type="SAM" id="MobiDB-lite"/>
    </source>
</evidence>
<dbReference type="InterPro" id="IPR045351">
    <property type="entry name" value="DUF6531"/>
</dbReference>
<evidence type="ECO:0000256" key="1">
    <source>
        <dbReference type="ARBA" id="ARBA00022737"/>
    </source>
</evidence>
<evidence type="ECO:0000313" key="5">
    <source>
        <dbReference type="Proteomes" id="UP000319769"/>
    </source>
</evidence>
<feature type="compositionally biased region" description="Polar residues" evidence="2">
    <location>
        <begin position="3047"/>
        <end position="3075"/>
    </location>
</feature>
<feature type="region of interest" description="Disordered" evidence="2">
    <location>
        <begin position="3045"/>
        <end position="3075"/>
    </location>
</feature>
<dbReference type="Gene3D" id="2.180.10.10">
    <property type="entry name" value="RHS repeat-associated core"/>
    <property type="match status" value="5"/>
</dbReference>
<dbReference type="GO" id="GO:0005975">
    <property type="term" value="P:carbohydrate metabolic process"/>
    <property type="evidence" value="ECO:0007669"/>
    <property type="project" value="UniProtKB-ARBA"/>
</dbReference>
<dbReference type="NCBIfam" id="TIGR01643">
    <property type="entry name" value="YD_repeat_2x"/>
    <property type="match status" value="7"/>
</dbReference>
<dbReference type="Gene3D" id="2.60.120.200">
    <property type="match status" value="3"/>
</dbReference>
<dbReference type="InterPro" id="IPR031325">
    <property type="entry name" value="RHS_repeat"/>
</dbReference>
<dbReference type="InterPro" id="IPR050708">
    <property type="entry name" value="T6SS_VgrG/RHS"/>
</dbReference>
<feature type="compositionally biased region" description="Low complexity" evidence="2">
    <location>
        <begin position="2034"/>
        <end position="2049"/>
    </location>
</feature>
<dbReference type="PANTHER" id="PTHR32305">
    <property type="match status" value="1"/>
</dbReference>
<dbReference type="InterPro" id="IPR006530">
    <property type="entry name" value="YD"/>
</dbReference>
<sequence>MDRTSVEVGAPEQAGKPDGFDPATSTEDVSQRSADKQVFVNTDGTRTLRKYQTRRFYQAPDGSWQPIDSTLTADGGTWRTRADSDTKRFATKANADDVASVQLDGDTSVEFGMSGAAAVNGQVSGDAVTYPEARPGADLELQATPLGAKETITLKSKDSPTVWEFPLHLDGLTASLTGQGAVELKDSAGVVQSSIPPGFMEDSAIDPLSGEGARSTAVRYALVGDAANPVLRVSADPAWLADPARVFPVKIDPTVQKNTNGTTYVMSPYNADYSGDPNLSVGTYNGGGNVAAAYLKFDSVSADLAGEYVLGAKLWMYETYSYSCDAREIIVSPVTQGWSVGGNKTYPGPGYGGEVARGNFSFGHDASCGSRWTWTDLGEAGRAMVQGWTHGQPNNGITVRASDTDSYAWKKFASAASANPPYLEVTFTAYWATYSVGAMNPIVTSSTDGKMAVTVTNGGRDTWGPGNNYKLGYRIWDGNGNELPDSYTAWTPMPYDVPPGATVTVNATVKALPPGSYTIRWDMDNVGYGRFSWENVPMSVGVTMQIPNQVPVIDSMSPPSNFVSTTLTPTLALTGHDLDTYPGTGLDYHFRICEVTNSANCQDTNFIDSPVWSVPAGWMQWGKDYVWYGSVGDHNAPSPWSVGSYLSTRVPQPAITSHLSSVDGGGVDPGVGNYTTPVTDAVIAAAGPALSVVRSYNSLDPRRNNAFGEGWSTVWDTRLVPDNDGSGNVVITSADGRQSRYGRNPDGSFAAPPGQFATLLAVSGGGWTLRLKDGTRYAFNATGRLNTVTDAVGRAQSLSYDTGGKLVTATDTTSGRSLTFTWTGNHVTAVTTHPDPELTWSYTYDGDKLAEACDAEQACTTYEYDTGSHYRSVTLDANPRAYWRLSEASGTKSVSEVPGFWGTADGTATNLAYGQPGPLAGSPTTAAGFNGASSVVRMPDNLVRNSNYIAIELWFQTTSTAGGVLFSTGNDLPGAANPGGSMPVLYVGTDGKLHGHLWNGQVDGITTAGTVTDGAWHHVVLSGALNTQTLYLDGASVGTLSGTLANIDPYDFVGAGAVSTRAWPARPTNNWGYFTGSVAEVSLYHQPMGPTTVAEHYAARAQSDALKTITRPGGTTAATVSYNATTDRVAQYTDADGGTYSYTAPAVEGDGFRYATSVTDSTPDAYYRLNEASGTSADGQAQLARASYVRGTGGTAPGPYDDGHSQWFDGTTSYVRLPDDELNGNRQASVEMWFQTQTTTGGVLFATGNNLPGDANPSGAMPVLYVGTDGKLYGHFWNGNANGIVTASPVNDGAWHHVVLTGNNDTQTLYLDGGTVGTATGTISNADPYAFVGVGAVNDQPWPAKPAGTWGYLAGSISQVALYSQSLSAAEVTAHYAPDTRAAYLAAVKTSGPHALWGLEDPDASQWAVNDAPSGTYNNVSLAAAPALRGAAAAGFNGSSSYVNLAERQVRGRTRVSVEMWFQTSATTGGVLYATGNDLPGSTSSPGGAMPVLYVGTDGKLYGHFWNGNANGIVTPAVVNDGAWHHVALSGEGDTQSMYLDGNLVGTVSGQIETIDRYDFVGAGSVTSLAWPAKPSNSWGYFSGSIGEVAIYHRPLDSASVANHYSAKVAAYGVHVTDPASQTTTYSYDPTRGGRLVSSTAPNGGTRVLGYDTGGYVNRITDENGHTTVLANDSRGNALSRTTCRDGQNGCYTQYRSYYLNASDPLDPRNDKVTEDRDARSESATDDRFLTTYNYTATGDIESVGTPGATWGAQRWTGNTYTDGTGDAVGGGVEPAGLLASTTNPEGGTTWYGYNSAGDLAQSVDTNGLLLTYGYDGIGRKIVTKVSATDRDDEDVTVFSYDGNSRQTGQLDPATTNAVTGVAHERRTTWVYNPDGTLDSSTVDDLQGNDPARTTSYTYDDHARVHTTTDPAGGVVTTDYDAFGAVTRTVDQVGNETTATYTDARHQLATTTIKGFTGDGGAARDVVLESRAYDPAGRLASVTDAMGRTTAYTYYDDNLLAGTTLLGYHDPATGQNRDLPLTSYTYSGTGKAETTTTGDGRYSTTTGYDNGDRAISSTDRDGDTVLRSANTTVDDLDNATRVTVHNADGTTAADIETAYDDLGNEISTAVHTSDSDTLLSTTTRDPRGMPLSTVDPRGNLAGSDPAAFTTSYTYDALGQTVTTTQPPVAAETNGQQATTVAPATTTGYNTFGEAVDVRDPNNNVTHTDYDPAGRATTITLPTYTAPGSTTPTVATRVTGYDLAGRVTSTTDGRGNTTTYGYDQLGNLRRKTDPPALLGQAGGTWIATYDPLGEALSTSDPSAAQTFATYDQLGNQITSTVVERVPAPTRNLTTHNTYDTLGNLVSTTTPTGVTTQATYDDHGNQLSTTNAAGKTTTTRYNALDAVTAVTDPLGTTTNTGYDQAGRATSQSDVDSHGTVLRTAAAGYDGAGNQTSTTDALHATTTSVFDAANRLTAQTRPVSATESITTSYGYDAAGNITRFTDGNNHTTVYTSNAWNLPESTIEPATAQTPNAADRTYTTTYDRDGETATLTKPGGVTITTAYDALGNVTKQTGTGASVATPDRVFGYDAVGHLTSTSAPGGTNTYTYDDRGNLTSATGPSGNSSATYDYDNRLASANTTAGTTAYGYDTAGRLATAADPLTGITATYGYDDADNVTTIGYGAGNATRSLGYDALSRLTSDTLKSPTGTTTASATYGYDTENHLISQTTTGVAGAGANTYGYDQAGRLASWTSGNTTTDYGWDGAGNLTRDGPDTATYNERNQLTSKGATNYSYTARGTLATRTTNGAATNLAFNAYDELTSDGATTNTYDALDRLITTGNSALTYGGTGQTITSDGAADYTYTPGGELLGTGQPGAGSLAITNVHTDLTTLANPYTAAVTGSRTYDPLGDTTATSGTQTALGYQHQYTDSGAGTVNMGSRWYDPDTGGFTSRDTIGIDPRDQNNNNRYTYAAGDPLTNTDPSGRFIAPIIVIPILEIAGEDALAVALQQALRSAARRAAGSILESLLGGNSVGSYYKSPKSLNGRIGLPGGYISPLGGPYIEAERSTSPARCRTNCSNRSSAPTKPKENQLSPEQLRQLRVMRDALTPHARPVSTPTISQAIVDAFNSSFSAPLIDLGVLDSTVVNGGDVPYDPERLTEISQPGALPSASGQLESACAEGGLTRSDGSRTSQVWTCGELNGSGPVPGVIEVSGRVKSVKAFQNYAPSGKNMIEYVFDPVRNIFAVGGPLSYLDIDGSPHQRLARSIGADETRVLGGMFSRGSDGRVNTNEYSGHYGDRWTPDLRRQFTDFMGRYGIDIAHEAW</sequence>
<dbReference type="Pfam" id="PF25023">
    <property type="entry name" value="TEN_YD-shell"/>
    <property type="match status" value="1"/>
</dbReference>
<dbReference type="InterPro" id="IPR013320">
    <property type="entry name" value="ConA-like_dom_sf"/>
</dbReference>
<dbReference type="Pfam" id="PF05593">
    <property type="entry name" value="RHS_repeat"/>
    <property type="match status" value="4"/>
</dbReference>
<evidence type="ECO:0000313" key="4">
    <source>
        <dbReference type="EMBL" id="KAA9163969.1"/>
    </source>
</evidence>
<dbReference type="InterPro" id="IPR013783">
    <property type="entry name" value="Ig-like_fold"/>
</dbReference>
<dbReference type="Pfam" id="PF15537">
    <property type="entry name" value="Ntox43"/>
    <property type="match status" value="1"/>
</dbReference>
<dbReference type="SMART" id="SM00282">
    <property type="entry name" value="LamG"/>
    <property type="match status" value="3"/>
</dbReference>
<dbReference type="InterPro" id="IPR056823">
    <property type="entry name" value="TEN-like_YD-shell"/>
</dbReference>
<feature type="domain" description="Laminin G" evidence="3">
    <location>
        <begin position="1204"/>
        <end position="1386"/>
    </location>
</feature>
<dbReference type="InterPro" id="IPR001791">
    <property type="entry name" value="Laminin_G"/>
</dbReference>
<dbReference type="NCBIfam" id="TIGR03696">
    <property type="entry name" value="Rhs_assc_core"/>
    <property type="match status" value="1"/>
</dbReference>
<feature type="region of interest" description="Disordered" evidence="2">
    <location>
        <begin position="2030"/>
        <end position="2063"/>
    </location>
</feature>